<proteinExistence type="predicted"/>
<keyword evidence="1" id="KW-0472">Membrane</keyword>
<protein>
    <submittedName>
        <fullName evidence="2">Uncharacterized protein</fullName>
    </submittedName>
</protein>
<dbReference type="GeneID" id="85329705"/>
<evidence type="ECO:0000313" key="3">
    <source>
        <dbReference type="Proteomes" id="UP001172101"/>
    </source>
</evidence>
<accession>A0AA40B345</accession>
<dbReference type="Proteomes" id="UP001172101">
    <property type="component" value="Unassembled WGS sequence"/>
</dbReference>
<keyword evidence="3" id="KW-1185">Reference proteome</keyword>
<feature type="transmembrane region" description="Helical" evidence="1">
    <location>
        <begin position="127"/>
        <end position="148"/>
    </location>
</feature>
<gene>
    <name evidence="2" type="ORF">B0T26DRAFT_764059</name>
</gene>
<feature type="transmembrane region" description="Helical" evidence="1">
    <location>
        <begin position="79"/>
        <end position="107"/>
    </location>
</feature>
<keyword evidence="1" id="KW-0812">Transmembrane</keyword>
<keyword evidence="1" id="KW-1133">Transmembrane helix</keyword>
<dbReference type="EMBL" id="JAUIRO010000002">
    <property type="protein sequence ID" value="KAK0726793.1"/>
    <property type="molecule type" value="Genomic_DNA"/>
</dbReference>
<comment type="caution">
    <text evidence="2">The sequence shown here is derived from an EMBL/GenBank/DDBJ whole genome shotgun (WGS) entry which is preliminary data.</text>
</comment>
<evidence type="ECO:0000256" key="1">
    <source>
        <dbReference type="SAM" id="Phobius"/>
    </source>
</evidence>
<reference evidence="2" key="1">
    <citation type="submission" date="2023-06" db="EMBL/GenBank/DDBJ databases">
        <title>Genome-scale phylogeny and comparative genomics of the fungal order Sordariales.</title>
        <authorList>
            <consortium name="Lawrence Berkeley National Laboratory"/>
            <person name="Hensen N."/>
            <person name="Bonometti L."/>
            <person name="Westerberg I."/>
            <person name="Brannstrom I.O."/>
            <person name="Guillou S."/>
            <person name="Cros-Aarteil S."/>
            <person name="Calhoun S."/>
            <person name="Haridas S."/>
            <person name="Kuo A."/>
            <person name="Mondo S."/>
            <person name="Pangilinan J."/>
            <person name="Riley R."/>
            <person name="LaButti K."/>
            <person name="Andreopoulos B."/>
            <person name="Lipzen A."/>
            <person name="Chen C."/>
            <person name="Yanf M."/>
            <person name="Daum C."/>
            <person name="Ng V."/>
            <person name="Clum A."/>
            <person name="Steindorff A."/>
            <person name="Ohm R."/>
            <person name="Martin F."/>
            <person name="Silar P."/>
            <person name="Natvig D."/>
            <person name="Lalanne C."/>
            <person name="Gautier V."/>
            <person name="Ament-velasquez S.L."/>
            <person name="Kruys A."/>
            <person name="Hutchinson M.I."/>
            <person name="Powell A.J."/>
            <person name="Barry K."/>
            <person name="Miller A.N."/>
            <person name="Grigoriev I.V."/>
            <person name="Debuchy R."/>
            <person name="Gladieux P."/>
            <person name="Thoren M.H."/>
            <person name="Johannesson H."/>
        </authorList>
    </citation>
    <scope>NUCLEOTIDE SEQUENCE</scope>
    <source>
        <strain evidence="2">SMH2392-1A</strain>
    </source>
</reference>
<organism evidence="2 3">
    <name type="scientific">Lasiosphaeria miniovina</name>
    <dbReference type="NCBI Taxonomy" id="1954250"/>
    <lineage>
        <taxon>Eukaryota</taxon>
        <taxon>Fungi</taxon>
        <taxon>Dikarya</taxon>
        <taxon>Ascomycota</taxon>
        <taxon>Pezizomycotina</taxon>
        <taxon>Sordariomycetes</taxon>
        <taxon>Sordariomycetidae</taxon>
        <taxon>Sordariales</taxon>
        <taxon>Lasiosphaeriaceae</taxon>
        <taxon>Lasiosphaeria</taxon>
    </lineage>
</organism>
<evidence type="ECO:0000313" key="2">
    <source>
        <dbReference type="EMBL" id="KAK0726793.1"/>
    </source>
</evidence>
<sequence>MHYLDLAETPEANELLRKTGRLTRDRLKTIIDELEEMIDDCSMRVDGMTIATQWSQGDTTVEIASAAGRDSSQMRSISLVTMIFLPGTFLAMSFYSSFFFLFHFLTVFSMTFFRWDSEDGNVVPSNIWIYVFIVAAFTAVTVFLWWYFLVYRASKSPGTWTDPFKELGGRVMVLERIICGRPRSKMGSELEEA</sequence>
<dbReference type="RefSeq" id="XP_060299649.1">
    <property type="nucleotide sequence ID" value="XM_060446435.1"/>
</dbReference>
<name>A0AA40B345_9PEZI</name>
<dbReference type="AlphaFoldDB" id="A0AA40B345"/>